<evidence type="ECO:0008006" key="4">
    <source>
        <dbReference type="Google" id="ProtNLM"/>
    </source>
</evidence>
<gene>
    <name evidence="2" type="ORF">AA14337_0735</name>
</gene>
<dbReference type="EMBL" id="BAPF01000006">
    <property type="protein sequence ID" value="GBQ77167.1"/>
    <property type="molecule type" value="Genomic_DNA"/>
</dbReference>
<evidence type="ECO:0000256" key="1">
    <source>
        <dbReference type="SAM" id="MobiDB-lite"/>
    </source>
</evidence>
<accession>A0ABQ0PPT3</accession>
<evidence type="ECO:0000313" key="2">
    <source>
        <dbReference type="EMBL" id="GBQ77167.1"/>
    </source>
</evidence>
<evidence type="ECO:0000313" key="3">
    <source>
        <dbReference type="Proteomes" id="UP001065047"/>
    </source>
</evidence>
<comment type="caution">
    <text evidence="2">The sequence shown here is derived from an EMBL/GenBank/DDBJ whole genome shotgun (WGS) entry which is preliminary data.</text>
</comment>
<name>A0ABQ0PPT3_9PROT</name>
<sequence length="73" mass="7792">MELDDDNDPEQEAQSERAECNGLTEKAPYLRKIGGCNEGLAVCVTVGRVNHGSSSLMLVAAVWKSCEQAVVPA</sequence>
<keyword evidence="3" id="KW-1185">Reference proteome</keyword>
<dbReference type="Proteomes" id="UP001065047">
    <property type="component" value="Unassembled WGS sequence"/>
</dbReference>
<reference evidence="2" key="1">
    <citation type="submission" date="2013-04" db="EMBL/GenBank/DDBJ databases">
        <title>The genome sequencing project of 58 acetic acid bacteria.</title>
        <authorList>
            <person name="Okamoto-Kainuma A."/>
            <person name="Ishikawa M."/>
            <person name="Umino S."/>
            <person name="Koizumi Y."/>
            <person name="Shiwa Y."/>
            <person name="Yoshikawa H."/>
            <person name="Matsutani M."/>
            <person name="Matsushita K."/>
        </authorList>
    </citation>
    <scope>NUCLEOTIDE SEQUENCE</scope>
    <source>
        <strain evidence="2">DSM 14337</strain>
    </source>
</reference>
<organism evidence="2 3">
    <name type="scientific">Acetobacter malorum DSM 14337</name>
    <dbReference type="NCBI Taxonomy" id="1307910"/>
    <lineage>
        <taxon>Bacteria</taxon>
        <taxon>Pseudomonadati</taxon>
        <taxon>Pseudomonadota</taxon>
        <taxon>Alphaproteobacteria</taxon>
        <taxon>Acetobacterales</taxon>
        <taxon>Acetobacteraceae</taxon>
        <taxon>Acetobacter</taxon>
    </lineage>
</organism>
<protein>
    <recommendedName>
        <fullName evidence="4">Transposase</fullName>
    </recommendedName>
</protein>
<proteinExistence type="predicted"/>
<feature type="compositionally biased region" description="Acidic residues" evidence="1">
    <location>
        <begin position="1"/>
        <end position="13"/>
    </location>
</feature>
<feature type="region of interest" description="Disordered" evidence="1">
    <location>
        <begin position="1"/>
        <end position="20"/>
    </location>
</feature>